<keyword evidence="1" id="KW-0175">Coiled coil</keyword>
<feature type="region of interest" description="Disordered" evidence="2">
    <location>
        <begin position="207"/>
        <end position="353"/>
    </location>
</feature>
<dbReference type="InterPro" id="IPR053962">
    <property type="entry name" value="XRCC4_CC"/>
</dbReference>
<dbReference type="InterPro" id="IPR014751">
    <property type="entry name" value="XRCC4-like_C"/>
</dbReference>
<proteinExistence type="predicted"/>
<name>A0A161VVZ2_9PEZI</name>
<comment type="caution">
    <text evidence="4">The sequence shown here is derived from an EMBL/GenBank/DDBJ whole genome shotgun (WGS) entry which is preliminary data.</text>
</comment>
<dbReference type="EMBL" id="LFIV01000007">
    <property type="protein sequence ID" value="KZL77565.1"/>
    <property type="molecule type" value="Genomic_DNA"/>
</dbReference>
<dbReference type="AlphaFoldDB" id="A0A161VVZ2"/>
<sequence>MASGHVLRFPRSDSEGGFVVIQATPTRSKALDVKLVGTDGVEPYAVSLRQEKVAALRVKNSPCTEDEWVSILTAVLQQEPTNDIEVLADVQNETVLTLTVRKRGKEFTQRLGAIELSHSPRELIELFDWCALSAQTANETKEALASATAKATQLEESVRELKAQLDELIAAKEADESELLEKFRDLLNEKKVKIRQQQKLLASASVEPDKLAQVQSSQAAGKGHAAAKSRPAKRKTAPAPINGDSSSDEGFEKMDVDLAMEPAPEDSDQQRDTTEDEDETASEDDDDEPAAPATPAPEKQQKVAKSPQPKGKATAAKKEAPPAKRELPFARKREAPKAPLPPAGSDTESDDEL</sequence>
<dbReference type="SUPFAM" id="SSF58022">
    <property type="entry name" value="XRCC4, C-terminal oligomerization domain"/>
    <property type="match status" value="1"/>
</dbReference>
<dbReference type="PANTHER" id="PTHR42067:SF1">
    <property type="entry name" value="MITOTIC APPARATUS PROTEIN P62"/>
    <property type="match status" value="1"/>
</dbReference>
<dbReference type="STRING" id="708197.A0A161VVZ2"/>
<accession>A0A161VVZ2</accession>
<dbReference type="Proteomes" id="UP000076552">
    <property type="component" value="Unassembled WGS sequence"/>
</dbReference>
<feature type="compositionally biased region" description="Basic residues" evidence="2">
    <location>
        <begin position="225"/>
        <end position="236"/>
    </location>
</feature>
<dbReference type="Gene3D" id="1.20.5.370">
    <property type="match status" value="1"/>
</dbReference>
<keyword evidence="5" id="KW-1185">Reference proteome</keyword>
<evidence type="ECO:0000256" key="2">
    <source>
        <dbReference type="SAM" id="MobiDB-lite"/>
    </source>
</evidence>
<evidence type="ECO:0000313" key="4">
    <source>
        <dbReference type="EMBL" id="KZL77565.1"/>
    </source>
</evidence>
<dbReference type="Pfam" id="PF21924">
    <property type="entry name" value="XRCC4_CC"/>
    <property type="match status" value="1"/>
</dbReference>
<evidence type="ECO:0000259" key="3">
    <source>
        <dbReference type="Pfam" id="PF21924"/>
    </source>
</evidence>
<feature type="domain" description="XRCC4 coiled-coil" evidence="3">
    <location>
        <begin position="151"/>
        <end position="196"/>
    </location>
</feature>
<evidence type="ECO:0000256" key="1">
    <source>
        <dbReference type="SAM" id="Coils"/>
    </source>
</evidence>
<feature type="compositionally biased region" description="Basic and acidic residues" evidence="2">
    <location>
        <begin position="316"/>
        <end position="336"/>
    </location>
</feature>
<reference evidence="4 5" key="1">
    <citation type="submission" date="2015-06" db="EMBL/GenBank/DDBJ databases">
        <title>Survival trade-offs in plant roots during colonization by closely related pathogenic and mutualistic fungi.</title>
        <authorList>
            <person name="Hacquard S."/>
            <person name="Kracher B."/>
            <person name="Hiruma K."/>
            <person name="Weinman A."/>
            <person name="Muench P."/>
            <person name="Garrido Oter R."/>
            <person name="Ver Loren van Themaat E."/>
            <person name="Dallerey J.-F."/>
            <person name="Damm U."/>
            <person name="Henrissat B."/>
            <person name="Lespinet O."/>
            <person name="Thon M."/>
            <person name="Kemen E."/>
            <person name="McHardy A.C."/>
            <person name="Schulze-Lefert P."/>
            <person name="O'Connell R.J."/>
        </authorList>
    </citation>
    <scope>NUCLEOTIDE SEQUENCE [LARGE SCALE GENOMIC DNA]</scope>
    <source>
        <strain evidence="4 5">0861</strain>
    </source>
</reference>
<gene>
    <name evidence="4" type="ORF">CT0861_06874</name>
</gene>
<dbReference type="PANTHER" id="PTHR42067">
    <property type="entry name" value="YALI0C15378P"/>
    <property type="match status" value="1"/>
</dbReference>
<feature type="coiled-coil region" evidence="1">
    <location>
        <begin position="137"/>
        <end position="200"/>
    </location>
</feature>
<feature type="compositionally biased region" description="Acidic residues" evidence="2">
    <location>
        <begin position="274"/>
        <end position="289"/>
    </location>
</feature>
<evidence type="ECO:0000313" key="5">
    <source>
        <dbReference type="Proteomes" id="UP000076552"/>
    </source>
</evidence>
<organism evidence="4 5">
    <name type="scientific">Colletotrichum tofieldiae</name>
    <dbReference type="NCBI Taxonomy" id="708197"/>
    <lineage>
        <taxon>Eukaryota</taxon>
        <taxon>Fungi</taxon>
        <taxon>Dikarya</taxon>
        <taxon>Ascomycota</taxon>
        <taxon>Pezizomycotina</taxon>
        <taxon>Sordariomycetes</taxon>
        <taxon>Hypocreomycetidae</taxon>
        <taxon>Glomerellales</taxon>
        <taxon>Glomerellaceae</taxon>
        <taxon>Colletotrichum</taxon>
        <taxon>Colletotrichum spaethianum species complex</taxon>
    </lineage>
</organism>
<protein>
    <submittedName>
        <fullName evidence="4">Mitotic apparatus protein p62-like protein</fullName>
    </submittedName>
</protein>